<evidence type="ECO:0000256" key="3">
    <source>
        <dbReference type="ARBA" id="ARBA00022679"/>
    </source>
</evidence>
<dbReference type="InterPro" id="IPR050494">
    <property type="entry name" value="Ser_Thr_dual-spec_kinase"/>
</dbReference>
<dbReference type="PANTHER" id="PTHR24058">
    <property type="entry name" value="DUAL SPECIFICITY PROTEIN KINASE"/>
    <property type="match status" value="1"/>
</dbReference>
<keyword evidence="2" id="KW-0723">Serine/threonine-protein kinase</keyword>
<feature type="region of interest" description="Disordered" evidence="8">
    <location>
        <begin position="718"/>
        <end position="768"/>
    </location>
</feature>
<dbReference type="GO" id="GO:0004713">
    <property type="term" value="F:protein tyrosine kinase activity"/>
    <property type="evidence" value="ECO:0007669"/>
    <property type="project" value="TreeGrafter"/>
</dbReference>
<evidence type="ECO:0000256" key="1">
    <source>
        <dbReference type="ARBA" id="ARBA00008867"/>
    </source>
</evidence>
<dbReference type="Gene3D" id="3.30.200.20">
    <property type="entry name" value="Phosphorylase Kinase, domain 1"/>
    <property type="match status" value="1"/>
</dbReference>
<feature type="region of interest" description="Disordered" evidence="8">
    <location>
        <begin position="1"/>
        <end position="89"/>
    </location>
</feature>
<evidence type="ECO:0000256" key="5">
    <source>
        <dbReference type="ARBA" id="ARBA00022777"/>
    </source>
</evidence>
<feature type="binding site" evidence="7">
    <location>
        <position position="389"/>
    </location>
    <ligand>
        <name>ATP</name>
        <dbReference type="ChEBI" id="CHEBI:30616"/>
    </ligand>
</feature>
<dbReference type="Proteomes" id="UP000187013">
    <property type="component" value="Unassembled WGS sequence"/>
</dbReference>
<dbReference type="eggNOG" id="KOG0667">
    <property type="taxonomic scope" value="Eukaryota"/>
</dbReference>
<comment type="caution">
    <text evidence="10">The sequence shown here is derived from an EMBL/GenBank/DDBJ whole genome shotgun (WGS) entry which is preliminary data.</text>
</comment>
<sequence length="768" mass="86941">MWNPLYLSSEDQEQLKKQQQQQGLQQRLHQMERRQSQSQRAQHQQHSQQHQQPQQQVQFTFTNPWGNNEDLDPYYSSSAGASSTGLDTSETNPLLAAEYGGDGFDTYRRKSSLVIPPARAPNPNPFEYDDRNAYAGVYDPQRQNQIRNMLLAQQQQQLAGARFVPSSFYGAGGDLHRRQSVAAVHYPPSGPTNLASLGAPTNFTPAAGAATNMTPYRRLSCYPPSTSPTASLQPPYKQLRRDAGAQGAMVGAPSPQQVKIPQMQKCNSKSELKPTLNATPKYRRASLNSKTISPVIALTKGLITTYSLCSPDFSYQTSKNPKRVLTKPNEGKYNGGYDNINSDYILYVNDVLGTEQNRKYLVLDILGQGTFGQVVKCQNILTKKIVAVKVVKSREEHLTQSITEARILDLLNTKVDPMNKHHILQMYDTFVHKNHLCLVFELLSNNLYELLKQNQFHGLSMRLIRTFTAQLLDALCVLKDSKLVHCDLKPENVLLCSPDRPDLKVIDFGSSCEERRTIYTYIQSRFYRAPEVLFGIPYSTSIDMWSLGCIVAELFLGIPILPGVSEFNQVSRIVECLGYPPVWMMDMGKNTSRFMKKDDTLEEGLSFADGDDGRLGSPTMKYRLKTVDEYNQEYSSNEQPSKQYFKWTKMPDIIKNYRYSKKIKGNPELIEQEQRDRDCLIHFLRGVLNINPLERWTPQQASMHPFVTQQPFTGEWYPPGTLQSTATSNSTNDSTIPPGMNKNIGNIKHPSLQEGTAKEFDRLRIGED</sequence>
<evidence type="ECO:0000313" key="11">
    <source>
        <dbReference type="Proteomes" id="UP000187013"/>
    </source>
</evidence>
<dbReference type="AlphaFoldDB" id="A0A1Q2ZZ25"/>
<dbReference type="Gene3D" id="1.10.510.10">
    <property type="entry name" value="Transferase(Phosphotransferase) domain 1"/>
    <property type="match status" value="1"/>
</dbReference>
<keyword evidence="3" id="KW-0808">Transferase</keyword>
<dbReference type="GO" id="GO:0005737">
    <property type="term" value="C:cytoplasm"/>
    <property type="evidence" value="ECO:0007669"/>
    <property type="project" value="TreeGrafter"/>
</dbReference>
<feature type="compositionally biased region" description="Low complexity" evidence="8">
    <location>
        <begin position="76"/>
        <end position="89"/>
    </location>
</feature>
<evidence type="ECO:0000256" key="7">
    <source>
        <dbReference type="PROSITE-ProRule" id="PRU10141"/>
    </source>
</evidence>
<dbReference type="InterPro" id="IPR008271">
    <property type="entry name" value="Ser/Thr_kinase_AS"/>
</dbReference>
<dbReference type="GO" id="GO:0005634">
    <property type="term" value="C:nucleus"/>
    <property type="evidence" value="ECO:0007669"/>
    <property type="project" value="TreeGrafter"/>
</dbReference>
<accession>A0A1Q2ZZ25</accession>
<dbReference type="EMBL" id="BDGX01000014">
    <property type="protein sequence ID" value="GAV48706.1"/>
    <property type="molecule type" value="Genomic_DNA"/>
</dbReference>
<organism evidence="10 11">
    <name type="scientific">Zygosaccharomyces rouxii</name>
    <dbReference type="NCBI Taxonomy" id="4956"/>
    <lineage>
        <taxon>Eukaryota</taxon>
        <taxon>Fungi</taxon>
        <taxon>Dikarya</taxon>
        <taxon>Ascomycota</taxon>
        <taxon>Saccharomycotina</taxon>
        <taxon>Saccharomycetes</taxon>
        <taxon>Saccharomycetales</taxon>
        <taxon>Saccharomycetaceae</taxon>
        <taxon>Zygosaccharomyces</taxon>
    </lineage>
</organism>
<keyword evidence="4 7" id="KW-0547">Nucleotide-binding</keyword>
<dbReference type="SUPFAM" id="SSF56112">
    <property type="entry name" value="Protein kinase-like (PK-like)"/>
    <property type="match status" value="1"/>
</dbReference>
<feature type="compositionally biased region" description="Basic and acidic residues" evidence="8">
    <location>
        <begin position="756"/>
        <end position="768"/>
    </location>
</feature>
<dbReference type="OrthoDB" id="9332038at2759"/>
<feature type="compositionally biased region" description="Low complexity" evidence="8">
    <location>
        <begin position="17"/>
        <end position="28"/>
    </location>
</feature>
<dbReference type="GO" id="GO:0005524">
    <property type="term" value="F:ATP binding"/>
    <property type="evidence" value="ECO:0007669"/>
    <property type="project" value="UniProtKB-UniRule"/>
</dbReference>
<keyword evidence="5" id="KW-0418">Kinase</keyword>
<feature type="compositionally biased region" description="Low complexity" evidence="8">
    <location>
        <begin position="724"/>
        <end position="735"/>
    </location>
</feature>
<dbReference type="PROSITE" id="PS50011">
    <property type="entry name" value="PROTEIN_KINASE_DOM"/>
    <property type="match status" value="1"/>
</dbReference>
<evidence type="ECO:0000256" key="6">
    <source>
        <dbReference type="ARBA" id="ARBA00022840"/>
    </source>
</evidence>
<gene>
    <name evidence="10" type="ORF">ZYGR_0N01100</name>
</gene>
<dbReference type="FunFam" id="3.30.200.20:FF:000087">
    <property type="entry name" value="Dual specificity tyrosine-phosphorylation-regulated kinase 1A"/>
    <property type="match status" value="1"/>
</dbReference>
<dbReference type="PROSITE" id="PS00107">
    <property type="entry name" value="PROTEIN_KINASE_ATP"/>
    <property type="match status" value="1"/>
</dbReference>
<dbReference type="InterPro" id="IPR017441">
    <property type="entry name" value="Protein_kinase_ATP_BS"/>
</dbReference>
<comment type="similarity">
    <text evidence="1">Belongs to the protein kinase superfamily. CMGC Ser/Thr protein kinase family. MNB/DYRK subfamily.</text>
</comment>
<dbReference type="PROSITE" id="PS00108">
    <property type="entry name" value="PROTEIN_KINASE_ST"/>
    <property type="match status" value="1"/>
</dbReference>
<keyword evidence="6 7" id="KW-0067">ATP-binding</keyword>
<dbReference type="InterPro" id="IPR011009">
    <property type="entry name" value="Kinase-like_dom_sf"/>
</dbReference>
<reference evidence="10 11" key="1">
    <citation type="submission" date="2016-08" db="EMBL/GenBank/DDBJ databases">
        <title>Draft genome sequence of allopolyploid Zygosaccharomyces rouxii.</title>
        <authorList>
            <person name="Watanabe J."/>
            <person name="Uehara K."/>
            <person name="Mogi Y."/>
            <person name="Tsukioka Y."/>
        </authorList>
    </citation>
    <scope>NUCLEOTIDE SEQUENCE [LARGE SCALE GENOMIC DNA]</scope>
    <source>
        <strain evidence="10 11">NBRC 110957</strain>
    </source>
</reference>
<evidence type="ECO:0000256" key="8">
    <source>
        <dbReference type="SAM" id="MobiDB-lite"/>
    </source>
</evidence>
<dbReference type="GO" id="GO:0004674">
    <property type="term" value="F:protein serine/threonine kinase activity"/>
    <property type="evidence" value="ECO:0007669"/>
    <property type="project" value="UniProtKB-KW"/>
</dbReference>
<feature type="domain" description="Protein kinase" evidence="9">
    <location>
        <begin position="360"/>
        <end position="707"/>
    </location>
</feature>
<dbReference type="InterPro" id="IPR000719">
    <property type="entry name" value="Prot_kinase_dom"/>
</dbReference>
<evidence type="ECO:0000259" key="9">
    <source>
        <dbReference type="PROSITE" id="PS50011"/>
    </source>
</evidence>
<dbReference type="SMART" id="SM00220">
    <property type="entry name" value="S_TKc"/>
    <property type="match status" value="1"/>
</dbReference>
<name>A0A1Q2ZZ25_ZYGRO</name>
<evidence type="ECO:0000256" key="2">
    <source>
        <dbReference type="ARBA" id="ARBA00022527"/>
    </source>
</evidence>
<evidence type="ECO:0000256" key="4">
    <source>
        <dbReference type="ARBA" id="ARBA00022741"/>
    </source>
</evidence>
<evidence type="ECO:0000313" key="10">
    <source>
        <dbReference type="EMBL" id="GAV48706.1"/>
    </source>
</evidence>
<feature type="compositionally biased region" description="Low complexity" evidence="8">
    <location>
        <begin position="36"/>
        <end position="58"/>
    </location>
</feature>
<protein>
    <recommendedName>
        <fullName evidence="9">Protein kinase domain-containing protein</fullName>
    </recommendedName>
</protein>
<proteinExistence type="inferred from homology"/>
<dbReference type="Pfam" id="PF00069">
    <property type="entry name" value="Pkinase"/>
    <property type="match status" value="1"/>
</dbReference>
<dbReference type="PANTHER" id="PTHR24058:SF17">
    <property type="entry name" value="HOMEODOMAIN INTERACTING PROTEIN KINASE, ISOFORM D"/>
    <property type="match status" value="1"/>
</dbReference>